<accession>A0A8H6B0C4</accession>
<gene>
    <name evidence="1" type="ORF">Bfra_001388</name>
</gene>
<reference evidence="1 2" key="1">
    <citation type="journal article" date="2020" name="Phytopathology">
        <title>A high-quality genome resource of Botrytis fragariae, a new and rapidly spreading fungal pathogen causing strawberry gray mold in the U.S.A.</title>
        <authorList>
            <person name="Wu Y."/>
            <person name="Saski C.A."/>
            <person name="Schnabel G."/>
            <person name="Xiao S."/>
            <person name="Hu M."/>
        </authorList>
    </citation>
    <scope>NUCLEOTIDE SEQUENCE [LARGE SCALE GENOMIC DNA]</scope>
    <source>
        <strain evidence="1 2">BVB16</strain>
    </source>
</reference>
<organism evidence="1 2">
    <name type="scientific">Botrytis fragariae</name>
    <dbReference type="NCBI Taxonomy" id="1964551"/>
    <lineage>
        <taxon>Eukaryota</taxon>
        <taxon>Fungi</taxon>
        <taxon>Dikarya</taxon>
        <taxon>Ascomycota</taxon>
        <taxon>Pezizomycotina</taxon>
        <taxon>Leotiomycetes</taxon>
        <taxon>Helotiales</taxon>
        <taxon>Sclerotiniaceae</taxon>
        <taxon>Botrytis</taxon>
    </lineage>
</organism>
<comment type="caution">
    <text evidence="1">The sequence shown here is derived from an EMBL/GenBank/DDBJ whole genome shotgun (WGS) entry which is preliminary data.</text>
</comment>
<dbReference type="EMBL" id="JABFCT010000003">
    <property type="protein sequence ID" value="KAF5877029.1"/>
    <property type="molecule type" value="Genomic_DNA"/>
</dbReference>
<sequence length="135" mass="15624">MALSKKTKQQPYEYSICGMDPRLSNRPQLLNLRAFRLVTGKLDLKLVNMHQSQNFCWSTLLSKPLLTVSNDLTNFQPFGKSYLKSKKSRRSCILTIVRTRLLLRQSALAGPLRIFHHALLQDNENQPYMQKAPKH</sequence>
<evidence type="ECO:0000313" key="2">
    <source>
        <dbReference type="Proteomes" id="UP000531561"/>
    </source>
</evidence>
<dbReference type="RefSeq" id="XP_037195975.1">
    <property type="nucleotide sequence ID" value="XM_037331821.1"/>
</dbReference>
<keyword evidence="2" id="KW-1185">Reference proteome</keyword>
<dbReference type="GeneID" id="59255513"/>
<dbReference type="Proteomes" id="UP000531561">
    <property type="component" value="Unassembled WGS sequence"/>
</dbReference>
<name>A0A8H6B0C4_9HELO</name>
<proteinExistence type="predicted"/>
<evidence type="ECO:0000313" key="1">
    <source>
        <dbReference type="EMBL" id="KAF5877029.1"/>
    </source>
</evidence>
<protein>
    <submittedName>
        <fullName evidence="1">Uncharacterized protein</fullName>
    </submittedName>
</protein>
<dbReference type="AlphaFoldDB" id="A0A8H6B0C4"/>